<dbReference type="RefSeq" id="WP_107724641.1">
    <property type="nucleotide sequence ID" value="NZ_PZZP01000001.1"/>
</dbReference>
<sequence length="286" mass="32763">MEGSAGEQEEKPVWNDKEVFGRMKIKAMAILSVVTVLLVGFSAESAQAESLGTYGDYSRMFEQSAGQFWADTWRNQWAWEPQGDGVSYIRWGDPDHWPPKDYEKFELSDDGEWVLLDGFGNHSGFLEQRVTREQIGDVKCENMQPLPEVEGGKQHYVKWDIQSEPYCLEAWGEIIIPNGTNVDFYHKQVWFPPGNCENKYFQNQTCIKQYEVWKDNNDNGNVGGPMELRIERDNILAKGMGPAFIIHNYFPNNGWRADLRSSWTYGGMESMAASDPLQLMSQVNGF</sequence>
<comment type="caution">
    <text evidence="1">The sequence shown here is derived from an EMBL/GenBank/DDBJ whole genome shotgun (WGS) entry which is preliminary data.</text>
</comment>
<accession>A0A2T4Z799</accession>
<reference evidence="1 2" key="1">
    <citation type="submission" date="2018-04" db="EMBL/GenBank/DDBJ databases">
        <title>Genomic Encyclopedia of Archaeal and Bacterial Type Strains, Phase II (KMG-II): from individual species to whole genera.</title>
        <authorList>
            <person name="Goeker M."/>
        </authorList>
    </citation>
    <scope>NUCLEOTIDE SEQUENCE [LARGE SCALE GENOMIC DNA]</scope>
    <source>
        <strain evidence="1 2">DSM 45169</strain>
    </source>
</reference>
<protein>
    <submittedName>
        <fullName evidence="1">Uncharacterized protein</fullName>
    </submittedName>
</protein>
<gene>
    <name evidence="1" type="ORF">C8J48_0319</name>
</gene>
<name>A0A2T4Z799_9BACL</name>
<evidence type="ECO:0000313" key="2">
    <source>
        <dbReference type="Proteomes" id="UP000241639"/>
    </source>
</evidence>
<dbReference type="OrthoDB" id="3515484at2"/>
<evidence type="ECO:0000313" key="1">
    <source>
        <dbReference type="EMBL" id="PTM57766.1"/>
    </source>
</evidence>
<dbReference type="EMBL" id="PZZP01000001">
    <property type="protein sequence ID" value="PTM57766.1"/>
    <property type="molecule type" value="Genomic_DNA"/>
</dbReference>
<organism evidence="1 2">
    <name type="scientific">Desmospora activa DSM 45169</name>
    <dbReference type="NCBI Taxonomy" id="1121389"/>
    <lineage>
        <taxon>Bacteria</taxon>
        <taxon>Bacillati</taxon>
        <taxon>Bacillota</taxon>
        <taxon>Bacilli</taxon>
        <taxon>Bacillales</taxon>
        <taxon>Thermoactinomycetaceae</taxon>
        <taxon>Desmospora</taxon>
    </lineage>
</organism>
<dbReference type="Proteomes" id="UP000241639">
    <property type="component" value="Unassembled WGS sequence"/>
</dbReference>
<proteinExistence type="predicted"/>
<keyword evidence="2" id="KW-1185">Reference proteome</keyword>
<dbReference type="AlphaFoldDB" id="A0A2T4Z799"/>